<accession>A0A820GMM0</accession>
<name>A0A820GMM0_9BILA</name>
<reference evidence="2" key="1">
    <citation type="submission" date="2021-02" db="EMBL/GenBank/DDBJ databases">
        <authorList>
            <person name="Nowell W R."/>
        </authorList>
    </citation>
    <scope>NUCLEOTIDE SEQUENCE</scope>
</reference>
<protein>
    <submittedName>
        <fullName evidence="2">Uncharacterized protein</fullName>
    </submittedName>
</protein>
<dbReference type="AlphaFoldDB" id="A0A820GMM0"/>
<feature type="coiled-coil region" evidence="1">
    <location>
        <begin position="51"/>
        <end position="137"/>
    </location>
</feature>
<keyword evidence="1" id="KW-0175">Coiled coil</keyword>
<feature type="non-terminal residue" evidence="2">
    <location>
        <position position="1"/>
    </location>
</feature>
<gene>
    <name evidence="2" type="ORF">OTI717_LOCUS41406</name>
</gene>
<dbReference type="EMBL" id="CAJOAX010040779">
    <property type="protein sequence ID" value="CAF4280434.1"/>
    <property type="molecule type" value="Genomic_DNA"/>
</dbReference>
<comment type="caution">
    <text evidence="2">The sequence shown here is derived from an EMBL/GenBank/DDBJ whole genome shotgun (WGS) entry which is preliminary data.</text>
</comment>
<evidence type="ECO:0000313" key="2">
    <source>
        <dbReference type="EMBL" id="CAF4280434.1"/>
    </source>
</evidence>
<evidence type="ECO:0000256" key="1">
    <source>
        <dbReference type="SAM" id="Coils"/>
    </source>
</evidence>
<organism evidence="2 3">
    <name type="scientific">Rotaria sordida</name>
    <dbReference type="NCBI Taxonomy" id="392033"/>
    <lineage>
        <taxon>Eukaryota</taxon>
        <taxon>Metazoa</taxon>
        <taxon>Spiralia</taxon>
        <taxon>Gnathifera</taxon>
        <taxon>Rotifera</taxon>
        <taxon>Eurotatoria</taxon>
        <taxon>Bdelloidea</taxon>
        <taxon>Philodinida</taxon>
        <taxon>Philodinidae</taxon>
        <taxon>Rotaria</taxon>
    </lineage>
</organism>
<dbReference type="Proteomes" id="UP000663823">
    <property type="component" value="Unassembled WGS sequence"/>
</dbReference>
<evidence type="ECO:0000313" key="3">
    <source>
        <dbReference type="Proteomes" id="UP000663823"/>
    </source>
</evidence>
<sequence length="154" mass="18458">MADQSDEIISRLRGISSDEKSEMGKMKCRIDDQARLIMMLKKRNDEYILANMALDKHSIELERQIEELRDKLEEEERLKDKIEELRKTIEQLKTLNIQWELKEQELNKRFLFENNKYENLQQELSSQYKKIQTLEKLLDESSSQFSNSKPDSTQ</sequence>
<proteinExistence type="predicted"/>